<evidence type="ECO:0000259" key="5">
    <source>
        <dbReference type="PROSITE" id="PS51192"/>
    </source>
</evidence>
<keyword evidence="3" id="KW-0067">ATP-binding</keyword>
<evidence type="ECO:0000256" key="1">
    <source>
        <dbReference type="ARBA" id="ARBA00022741"/>
    </source>
</evidence>
<dbReference type="InterPro" id="IPR027417">
    <property type="entry name" value="P-loop_NTPase"/>
</dbReference>
<feature type="compositionally biased region" description="Acidic residues" evidence="4">
    <location>
        <begin position="612"/>
        <end position="631"/>
    </location>
</feature>
<dbReference type="RefSeq" id="XP_037192294.1">
    <property type="nucleotide sequence ID" value="XM_037335199.1"/>
</dbReference>
<dbReference type="PANTHER" id="PTHR45626:SF22">
    <property type="entry name" value="DNA REPAIR PROTEIN RAD5"/>
    <property type="match status" value="1"/>
</dbReference>
<feature type="region of interest" description="Disordered" evidence="4">
    <location>
        <begin position="558"/>
        <end position="631"/>
    </location>
</feature>
<proteinExistence type="predicted"/>
<dbReference type="InterPro" id="IPR049730">
    <property type="entry name" value="SNF2/RAD54-like_C"/>
</dbReference>
<organism evidence="6 7">
    <name type="scientific">Botrytis fragariae</name>
    <dbReference type="NCBI Taxonomy" id="1964551"/>
    <lineage>
        <taxon>Eukaryota</taxon>
        <taxon>Fungi</taxon>
        <taxon>Dikarya</taxon>
        <taxon>Ascomycota</taxon>
        <taxon>Pezizomycotina</taxon>
        <taxon>Leotiomycetes</taxon>
        <taxon>Helotiales</taxon>
        <taxon>Sclerotiniaceae</taxon>
        <taxon>Botrytis</taxon>
    </lineage>
</organism>
<dbReference type="Pfam" id="PF00271">
    <property type="entry name" value="Helicase_C"/>
    <property type="match status" value="1"/>
</dbReference>
<evidence type="ECO:0000256" key="4">
    <source>
        <dbReference type="SAM" id="MobiDB-lite"/>
    </source>
</evidence>
<dbReference type="OrthoDB" id="5399953at2759"/>
<gene>
    <name evidence="6" type="ORF">Bfra_004805</name>
</gene>
<dbReference type="SMART" id="SM00487">
    <property type="entry name" value="DEXDc"/>
    <property type="match status" value="1"/>
</dbReference>
<dbReference type="CDD" id="cd18793">
    <property type="entry name" value="SF2_C_SNF"/>
    <property type="match status" value="1"/>
</dbReference>
<dbReference type="Gene3D" id="3.40.50.300">
    <property type="entry name" value="P-loop containing nucleotide triphosphate hydrolases"/>
    <property type="match status" value="1"/>
</dbReference>
<dbReference type="EMBL" id="JABFCT010000008">
    <property type="protein sequence ID" value="KAF5873348.1"/>
    <property type="molecule type" value="Genomic_DNA"/>
</dbReference>
<dbReference type="InterPro" id="IPR000330">
    <property type="entry name" value="SNF2_N"/>
</dbReference>
<feature type="domain" description="Helicase ATP-binding" evidence="5">
    <location>
        <begin position="7"/>
        <end position="214"/>
    </location>
</feature>
<dbReference type="Gene3D" id="3.40.50.10810">
    <property type="entry name" value="Tandem AAA-ATPase domain"/>
    <property type="match status" value="2"/>
</dbReference>
<dbReference type="Proteomes" id="UP000531561">
    <property type="component" value="Unassembled WGS sequence"/>
</dbReference>
<keyword evidence="1" id="KW-0547">Nucleotide-binding</keyword>
<accession>A0A8H6EID0</accession>
<keyword evidence="7" id="KW-1185">Reference proteome</keyword>
<dbReference type="GeneID" id="59258891"/>
<dbReference type="GO" id="GO:0016787">
    <property type="term" value="F:hydrolase activity"/>
    <property type="evidence" value="ECO:0007669"/>
    <property type="project" value="UniProtKB-KW"/>
</dbReference>
<dbReference type="GO" id="GO:0008094">
    <property type="term" value="F:ATP-dependent activity, acting on DNA"/>
    <property type="evidence" value="ECO:0007669"/>
    <property type="project" value="TreeGrafter"/>
</dbReference>
<evidence type="ECO:0000256" key="3">
    <source>
        <dbReference type="ARBA" id="ARBA00022840"/>
    </source>
</evidence>
<reference evidence="6 7" key="1">
    <citation type="journal article" date="2020" name="Phytopathology">
        <title>A high-quality genome resource of Botrytis fragariae, a new and rapidly spreading fungal pathogen causing strawberry gray mold in the U.S.A.</title>
        <authorList>
            <person name="Wu Y."/>
            <person name="Saski C.A."/>
            <person name="Schnabel G."/>
            <person name="Xiao S."/>
            <person name="Hu M."/>
        </authorList>
    </citation>
    <scope>NUCLEOTIDE SEQUENCE [LARGE SCALE GENOMIC DNA]</scope>
    <source>
        <strain evidence="6 7">BVB16</strain>
    </source>
</reference>
<protein>
    <submittedName>
        <fullName evidence="6">Putative swi snf family dna-dependent atpase protein</fullName>
    </submittedName>
</protein>
<sequence>MMLAAEMGERETTTGTMLLDEMGLGKTLEVIALMEENPVKPVLIVAPASTLANWAEEFKKWLSPSPNVLMLSTESEIKDAIQKTAEDMKGYDIVVASYTRVHTEYRDLKNWVDDMNYRRENPYPAHPRRLIKVDRKTGDNIYRVLQFERPDCPLFGVRWGRLILDEAQYMKTLRGNTHKGCYALITKHRILMTGTPLVNDYVDIHAFCKFLQIRSLNDPAWFRGGIIPRSRPSEIMKLEVGRAALLTNLLRGHSIRRTGKMTFMGHLLINDLPPIERNEVWLDLEQNGSKHKPDVYLRAQVVTSGSQINLPFDDEAQTQHYSRIQWCELLRSRISDIDGKLPVVENEKYVLSMMQRARIAVVLPAAADAKYGNNGRTGRNRKDFMSWLEKNERWSSTKVRWIIDRVGAKLEASKANKAIISCHSLALLDVMAVALRENELGFLRIDGTVVAKKRSWIQQRFENPDNEARVLLLTSQMGEMAFNFTTANLLYITSPGWTAAESFDLKMSKEWGILDVIDHDVSNQPKDNDSRLLVKNTMRKLEEMKTWNKKRLEELSGVFRGSNGGTQPLGAGQSSRSGSNDGDESDEGGYESDEADEVEDESDQVEDREMDGIQYEDEDEDQEMSDVEDEQ</sequence>
<dbReference type="AlphaFoldDB" id="A0A8H6EID0"/>
<comment type="caution">
    <text evidence="6">The sequence shown here is derived from an EMBL/GenBank/DDBJ whole genome shotgun (WGS) entry which is preliminary data.</text>
</comment>
<evidence type="ECO:0000313" key="6">
    <source>
        <dbReference type="EMBL" id="KAF5873348.1"/>
    </source>
</evidence>
<name>A0A8H6EID0_9HELO</name>
<dbReference type="Pfam" id="PF00176">
    <property type="entry name" value="SNF2-rel_dom"/>
    <property type="match status" value="1"/>
</dbReference>
<dbReference type="GO" id="GO:0005634">
    <property type="term" value="C:nucleus"/>
    <property type="evidence" value="ECO:0007669"/>
    <property type="project" value="TreeGrafter"/>
</dbReference>
<dbReference type="InterPro" id="IPR050628">
    <property type="entry name" value="SNF2_RAD54_helicase_TF"/>
</dbReference>
<dbReference type="GO" id="GO:0005524">
    <property type="term" value="F:ATP binding"/>
    <property type="evidence" value="ECO:0007669"/>
    <property type="project" value="UniProtKB-KW"/>
</dbReference>
<dbReference type="GO" id="GO:0006281">
    <property type="term" value="P:DNA repair"/>
    <property type="evidence" value="ECO:0007669"/>
    <property type="project" value="TreeGrafter"/>
</dbReference>
<dbReference type="SUPFAM" id="SSF52540">
    <property type="entry name" value="P-loop containing nucleoside triphosphate hydrolases"/>
    <property type="match status" value="2"/>
</dbReference>
<feature type="compositionally biased region" description="Acidic residues" evidence="4">
    <location>
        <begin position="581"/>
        <end position="604"/>
    </location>
</feature>
<dbReference type="InterPro" id="IPR001650">
    <property type="entry name" value="Helicase_C-like"/>
</dbReference>
<evidence type="ECO:0000256" key="2">
    <source>
        <dbReference type="ARBA" id="ARBA00022801"/>
    </source>
</evidence>
<evidence type="ECO:0000313" key="7">
    <source>
        <dbReference type="Proteomes" id="UP000531561"/>
    </source>
</evidence>
<dbReference type="InterPro" id="IPR014001">
    <property type="entry name" value="Helicase_ATP-bd"/>
</dbReference>
<dbReference type="PANTHER" id="PTHR45626">
    <property type="entry name" value="TRANSCRIPTION TERMINATION FACTOR 2-RELATED"/>
    <property type="match status" value="1"/>
</dbReference>
<keyword evidence="2" id="KW-0378">Hydrolase</keyword>
<dbReference type="PROSITE" id="PS51192">
    <property type="entry name" value="HELICASE_ATP_BIND_1"/>
    <property type="match status" value="1"/>
</dbReference>
<dbReference type="InterPro" id="IPR038718">
    <property type="entry name" value="SNF2-like_sf"/>
</dbReference>